<keyword evidence="4" id="KW-1185">Reference proteome</keyword>
<dbReference type="Proteomes" id="UP000254235">
    <property type="component" value="Unassembled WGS sequence"/>
</dbReference>
<keyword evidence="1" id="KW-1133">Transmembrane helix</keyword>
<name>A0A379F1Q1_9BACT</name>
<reference evidence="2 4" key="1">
    <citation type="submission" date="2018-06" db="EMBL/GenBank/DDBJ databases">
        <title>Genomic Encyclopedia of Archaeal and Bacterial Type Strains, Phase II (KMG-II): from individual species to whole genera.</title>
        <authorList>
            <person name="Goeker M."/>
        </authorList>
    </citation>
    <scope>NUCLEOTIDE SEQUENCE [LARGE SCALE GENOMIC DNA]</scope>
    <source>
        <strain evidence="2 4">DSM 18710</strain>
    </source>
</reference>
<feature type="transmembrane region" description="Helical" evidence="1">
    <location>
        <begin position="24"/>
        <end position="47"/>
    </location>
</feature>
<protein>
    <submittedName>
        <fullName evidence="3">Uncharacterized protein</fullName>
    </submittedName>
</protein>
<evidence type="ECO:0000313" key="5">
    <source>
        <dbReference type="Proteomes" id="UP000254235"/>
    </source>
</evidence>
<dbReference type="AlphaFoldDB" id="A0A379F1Q1"/>
<keyword evidence="1" id="KW-0472">Membrane</keyword>
<gene>
    <name evidence="2" type="ORF">BC673_10961</name>
    <name evidence="3" type="ORF">NCTC13043_01183</name>
</gene>
<sequence length="55" mass="6282">MADDKIDYRSEKIRNIINEPPSKIICYGITIISIVLSVLIALVYLIIRNTSYIVI</sequence>
<organism evidence="3 5">
    <name type="scientific">Prevotella pallens</name>
    <dbReference type="NCBI Taxonomy" id="60133"/>
    <lineage>
        <taxon>Bacteria</taxon>
        <taxon>Pseudomonadati</taxon>
        <taxon>Bacteroidota</taxon>
        <taxon>Bacteroidia</taxon>
        <taxon>Bacteroidales</taxon>
        <taxon>Prevotellaceae</taxon>
        <taxon>Prevotella</taxon>
    </lineage>
</organism>
<dbReference type="Proteomes" id="UP000249852">
    <property type="component" value="Unassembled WGS sequence"/>
</dbReference>
<evidence type="ECO:0000313" key="4">
    <source>
        <dbReference type="Proteomes" id="UP000249852"/>
    </source>
</evidence>
<reference evidence="3 5" key="2">
    <citation type="submission" date="2018-06" db="EMBL/GenBank/DDBJ databases">
        <authorList>
            <consortium name="Pathogen Informatics"/>
            <person name="Doyle S."/>
        </authorList>
    </citation>
    <scope>NUCLEOTIDE SEQUENCE [LARGE SCALE GENOMIC DNA]</scope>
    <source>
        <strain evidence="3 5">NCTC13043</strain>
    </source>
</reference>
<dbReference type="EMBL" id="QLTQ01000009">
    <property type="protein sequence ID" value="RAS45759.1"/>
    <property type="molecule type" value="Genomic_DNA"/>
</dbReference>
<evidence type="ECO:0000256" key="1">
    <source>
        <dbReference type="SAM" id="Phobius"/>
    </source>
</evidence>
<accession>A0A379F1Q1</accession>
<evidence type="ECO:0000313" key="3">
    <source>
        <dbReference type="EMBL" id="SUC12576.1"/>
    </source>
</evidence>
<proteinExistence type="predicted"/>
<keyword evidence="1" id="KW-0812">Transmembrane</keyword>
<dbReference type="EMBL" id="UGTP01000001">
    <property type="protein sequence ID" value="SUC12576.1"/>
    <property type="molecule type" value="Genomic_DNA"/>
</dbReference>
<evidence type="ECO:0000313" key="2">
    <source>
        <dbReference type="EMBL" id="RAS45759.1"/>
    </source>
</evidence>
<dbReference type="RefSeq" id="WP_006044160.1">
    <property type="nucleotide sequence ID" value="NZ_CAUSOK010000011.1"/>
</dbReference>